<dbReference type="EMBL" id="RBAH01000010">
    <property type="protein sequence ID" value="RKN83915.1"/>
    <property type="molecule type" value="Genomic_DNA"/>
</dbReference>
<dbReference type="InterPro" id="IPR036291">
    <property type="entry name" value="NAD(P)-bd_dom_sf"/>
</dbReference>
<sequence length="331" mass="35898">MGITIAVLPDPVTQKRIFGEMQWKQLEAIGTVVRNDLDGYPTPETLARFIRGADYAITSWGCSKLTTDILQQAPNLKAVFHAAGTVKGIVTPELWQRGIRVSSGNGPLGRGVAETALGLTIASLKNMWRLTQTTREGGWNAGKERISELYQITIGVIGAGKAGRHYMELLRCFEVSIVVYDPVLTTEQAKALGVTKLELDELLRLSDVVSIHAPSIPETYKMLNAAKFALMKDDAILINTARGSIVDEEALIKELQQGRLFACLDVTDPEPPAADSPLRSLPNCILTPHIAGAVNNGVRRLGQFAIDELSRMLSGGSLEGEVKEEQLAVLA</sequence>
<evidence type="ECO:0000259" key="5">
    <source>
        <dbReference type="Pfam" id="PF00389"/>
    </source>
</evidence>
<dbReference type="PANTHER" id="PTHR42789">
    <property type="entry name" value="D-ISOMER SPECIFIC 2-HYDROXYACID DEHYDROGENASE FAMILY PROTEIN (AFU_ORTHOLOGUE AFUA_6G10090)"/>
    <property type="match status" value="1"/>
</dbReference>
<dbReference type="GO" id="GO:0004617">
    <property type="term" value="F:phosphoglycerate dehydrogenase activity"/>
    <property type="evidence" value="ECO:0007669"/>
    <property type="project" value="UniProtKB-ARBA"/>
</dbReference>
<dbReference type="InterPro" id="IPR029753">
    <property type="entry name" value="D-isomer_DH_CS"/>
</dbReference>
<dbReference type="InterPro" id="IPR050857">
    <property type="entry name" value="D-2-hydroxyacid_DH"/>
</dbReference>
<organism evidence="7 8">
    <name type="scientific">Paenibacillus ginsengarvi</name>
    <dbReference type="NCBI Taxonomy" id="400777"/>
    <lineage>
        <taxon>Bacteria</taxon>
        <taxon>Bacillati</taxon>
        <taxon>Bacillota</taxon>
        <taxon>Bacilli</taxon>
        <taxon>Bacillales</taxon>
        <taxon>Paenibacillaceae</taxon>
        <taxon>Paenibacillus</taxon>
    </lineage>
</organism>
<evidence type="ECO:0000313" key="7">
    <source>
        <dbReference type="EMBL" id="RKN83915.1"/>
    </source>
</evidence>
<evidence type="ECO:0000256" key="3">
    <source>
        <dbReference type="ARBA" id="ARBA00023027"/>
    </source>
</evidence>
<dbReference type="PANTHER" id="PTHR42789:SF1">
    <property type="entry name" value="D-ISOMER SPECIFIC 2-HYDROXYACID DEHYDROGENASE FAMILY PROTEIN (AFU_ORTHOLOGUE AFUA_6G10090)"/>
    <property type="match status" value="1"/>
</dbReference>
<dbReference type="GO" id="GO:0006564">
    <property type="term" value="P:L-serine biosynthetic process"/>
    <property type="evidence" value="ECO:0007669"/>
    <property type="project" value="UniProtKB-ARBA"/>
</dbReference>
<dbReference type="CDD" id="cd12167">
    <property type="entry name" value="2-Hacid_dh_8"/>
    <property type="match status" value="1"/>
</dbReference>
<reference evidence="7 8" key="1">
    <citation type="journal article" date="2007" name="Int. J. Syst. Evol. Microbiol.">
        <title>Paenibacillus ginsengarvi sp. nov., isolated from soil from ginseng cultivation.</title>
        <authorList>
            <person name="Yoon M.H."/>
            <person name="Ten L.N."/>
            <person name="Im W.T."/>
        </authorList>
    </citation>
    <scope>NUCLEOTIDE SEQUENCE [LARGE SCALE GENOMIC DNA]</scope>
    <source>
        <strain evidence="7 8">KCTC 13059</strain>
    </source>
</reference>
<keyword evidence="8" id="KW-1185">Reference proteome</keyword>
<evidence type="ECO:0000259" key="6">
    <source>
        <dbReference type="Pfam" id="PF02826"/>
    </source>
</evidence>
<comment type="caution">
    <text evidence="7">The sequence shown here is derived from an EMBL/GenBank/DDBJ whole genome shotgun (WGS) entry which is preliminary data.</text>
</comment>
<dbReference type="SUPFAM" id="SSF52283">
    <property type="entry name" value="Formate/glycerate dehydrogenase catalytic domain-like"/>
    <property type="match status" value="1"/>
</dbReference>
<dbReference type="OrthoDB" id="9805416at2"/>
<evidence type="ECO:0000313" key="8">
    <source>
        <dbReference type="Proteomes" id="UP000282311"/>
    </source>
</evidence>
<evidence type="ECO:0000256" key="4">
    <source>
        <dbReference type="RuleBase" id="RU003719"/>
    </source>
</evidence>
<dbReference type="GO" id="GO:0051287">
    <property type="term" value="F:NAD binding"/>
    <property type="evidence" value="ECO:0007669"/>
    <property type="project" value="InterPro"/>
</dbReference>
<dbReference type="SUPFAM" id="SSF51735">
    <property type="entry name" value="NAD(P)-binding Rossmann-fold domains"/>
    <property type="match status" value="1"/>
</dbReference>
<dbReference type="Pfam" id="PF00389">
    <property type="entry name" value="2-Hacid_dh"/>
    <property type="match status" value="1"/>
</dbReference>
<feature type="domain" description="D-isomer specific 2-hydroxyacid dehydrogenase NAD-binding" evidence="6">
    <location>
        <begin position="118"/>
        <end position="291"/>
    </location>
</feature>
<keyword evidence="2 4" id="KW-0560">Oxidoreductase</keyword>
<dbReference type="PROSITE" id="PS00671">
    <property type="entry name" value="D_2_HYDROXYACID_DH_3"/>
    <property type="match status" value="1"/>
</dbReference>
<dbReference type="Gene3D" id="3.40.50.720">
    <property type="entry name" value="NAD(P)-binding Rossmann-like Domain"/>
    <property type="match status" value="2"/>
</dbReference>
<dbReference type="InterPro" id="IPR006140">
    <property type="entry name" value="D-isomer_DH_NAD-bd"/>
</dbReference>
<dbReference type="FunFam" id="3.40.50.720:FF:000041">
    <property type="entry name" value="D-3-phosphoglycerate dehydrogenase"/>
    <property type="match status" value="1"/>
</dbReference>
<dbReference type="Proteomes" id="UP000282311">
    <property type="component" value="Unassembled WGS sequence"/>
</dbReference>
<name>A0A3B0CC10_9BACL</name>
<evidence type="ECO:0000256" key="1">
    <source>
        <dbReference type="ARBA" id="ARBA00005854"/>
    </source>
</evidence>
<feature type="domain" description="D-isomer specific 2-hydroxyacid dehydrogenase catalytic" evidence="5">
    <location>
        <begin position="36"/>
        <end position="322"/>
    </location>
</feature>
<proteinExistence type="inferred from homology"/>
<dbReference type="PROSITE" id="PS00670">
    <property type="entry name" value="D_2_HYDROXYACID_DH_2"/>
    <property type="match status" value="1"/>
</dbReference>
<protein>
    <submittedName>
        <fullName evidence="7">Hydroxyacid dehydrogenase</fullName>
    </submittedName>
</protein>
<comment type="similarity">
    <text evidence="1 4">Belongs to the D-isomer specific 2-hydroxyacid dehydrogenase family.</text>
</comment>
<dbReference type="InterPro" id="IPR006139">
    <property type="entry name" value="D-isomer_2_OHA_DH_cat_dom"/>
</dbReference>
<dbReference type="GO" id="GO:0047545">
    <property type="term" value="F:(S)-2-hydroxyglutarate dehydrogenase activity"/>
    <property type="evidence" value="ECO:0007669"/>
    <property type="project" value="UniProtKB-ARBA"/>
</dbReference>
<dbReference type="AlphaFoldDB" id="A0A3B0CC10"/>
<accession>A0A3B0CC10</accession>
<dbReference type="RefSeq" id="WP_120748079.1">
    <property type="nucleotide sequence ID" value="NZ_RBAH01000010.1"/>
</dbReference>
<gene>
    <name evidence="7" type="ORF">D7M11_15130</name>
</gene>
<dbReference type="Pfam" id="PF02826">
    <property type="entry name" value="2-Hacid_dh_C"/>
    <property type="match status" value="1"/>
</dbReference>
<keyword evidence="3" id="KW-0520">NAD</keyword>
<evidence type="ECO:0000256" key="2">
    <source>
        <dbReference type="ARBA" id="ARBA00023002"/>
    </source>
</evidence>